<proteinExistence type="inferred from homology"/>
<sequence>MTDSLVLVTGGSGFIAGHCILQLLDRGYRVRATIRSLAKEGSVREVLARAGMTRGDALEFVAADLTRDDGWADAVAGVDAVLHVASPVLPGKVADEEEIIGPARDGTLRVLRAASDAGVRRVVLTSAFHAVGFGHPHAHDRFTEDDWSPVDGPGVDAYGRSKILSERAAWEFVASEGRGIELVVLLPVAVMGPLMGSEISGSNQLIQRLLTGAIPALPRLSIPIVDVRDVAAAHVAAIDAPEAAGQRILLASGEPAIAMSAIAATLGDHLGEAAAKVPTRRLADFVVRVGALVNAELRTSAAELGLVKHVSIDKARRILGFAPRPSEEAIAAAGRSLVAAGLVS</sequence>
<dbReference type="STRING" id="1032480.MLP_35630"/>
<keyword evidence="5" id="KW-1185">Reference proteome</keyword>
<dbReference type="Pfam" id="PF01370">
    <property type="entry name" value="Epimerase"/>
    <property type="match status" value="1"/>
</dbReference>
<dbReference type="SUPFAM" id="SSF51735">
    <property type="entry name" value="NAD(P)-binding Rossmann-fold domains"/>
    <property type="match status" value="1"/>
</dbReference>
<evidence type="ECO:0000259" key="3">
    <source>
        <dbReference type="Pfam" id="PF01370"/>
    </source>
</evidence>
<feature type="domain" description="NAD-dependent epimerase/dehydratase" evidence="3">
    <location>
        <begin position="6"/>
        <end position="245"/>
    </location>
</feature>
<dbReference type="PANTHER" id="PTHR10366">
    <property type="entry name" value="NAD DEPENDENT EPIMERASE/DEHYDRATASE"/>
    <property type="match status" value="1"/>
</dbReference>
<comment type="similarity">
    <text evidence="2">Belongs to the NAD(P)-dependent epimerase/dehydratase family. Dihydroflavonol-4-reductase subfamily.</text>
</comment>
<dbReference type="EMBL" id="AP012204">
    <property type="protein sequence ID" value="BAK36577.1"/>
    <property type="molecule type" value="Genomic_DNA"/>
</dbReference>
<gene>
    <name evidence="4" type="ordered locus">MLP_35630</name>
</gene>
<evidence type="ECO:0000256" key="1">
    <source>
        <dbReference type="ARBA" id="ARBA00023002"/>
    </source>
</evidence>
<dbReference type="InterPro" id="IPR050425">
    <property type="entry name" value="NAD(P)_dehydrat-like"/>
</dbReference>
<accession>F5XNC7</accession>
<reference evidence="4 5" key="1">
    <citation type="submission" date="2011-05" db="EMBL/GenBank/DDBJ databases">
        <title>Whole genome sequence of Microlunatus phosphovorus NM-1.</title>
        <authorList>
            <person name="Hosoyama A."/>
            <person name="Sasaki K."/>
            <person name="Harada T."/>
            <person name="Igarashi R."/>
            <person name="Kawakoshi A."/>
            <person name="Sasagawa M."/>
            <person name="Fukada J."/>
            <person name="Nakamura S."/>
            <person name="Katano Y."/>
            <person name="Hanada S."/>
            <person name="Kamagata Y."/>
            <person name="Nakamura N."/>
            <person name="Yamazaki S."/>
            <person name="Fujita N."/>
        </authorList>
    </citation>
    <scope>NUCLEOTIDE SEQUENCE [LARGE SCALE GENOMIC DNA]</scope>
    <source>
        <strain evidence="5">ATCC 700054 / DSM 10555 / JCM 9379 / NBRC 101784 / NCIMB 13414 / VKM Ac-1990 / NM-1</strain>
    </source>
</reference>
<dbReference type="InterPro" id="IPR036291">
    <property type="entry name" value="NAD(P)-bd_dom_sf"/>
</dbReference>
<dbReference type="HOGENOM" id="CLU_007383_9_2_11"/>
<dbReference type="GO" id="GO:0016616">
    <property type="term" value="F:oxidoreductase activity, acting on the CH-OH group of donors, NAD or NADP as acceptor"/>
    <property type="evidence" value="ECO:0007669"/>
    <property type="project" value="TreeGrafter"/>
</dbReference>
<protein>
    <recommendedName>
        <fullName evidence="3">NAD-dependent epimerase/dehydratase domain-containing protein</fullName>
    </recommendedName>
</protein>
<dbReference type="FunFam" id="3.40.50.720:FF:000336">
    <property type="entry name" value="Aldehyde reductase"/>
    <property type="match status" value="1"/>
</dbReference>
<keyword evidence="1" id="KW-0560">Oxidoreductase</keyword>
<dbReference type="OrthoDB" id="9778052at2"/>
<dbReference type="Gene3D" id="3.40.50.720">
    <property type="entry name" value="NAD(P)-binding Rossmann-like Domain"/>
    <property type="match status" value="1"/>
</dbReference>
<name>F5XNC7_MICPN</name>
<dbReference type="PANTHER" id="PTHR10366:SF564">
    <property type="entry name" value="STEROL-4-ALPHA-CARBOXYLATE 3-DEHYDROGENASE, DECARBOXYLATING"/>
    <property type="match status" value="1"/>
</dbReference>
<evidence type="ECO:0000256" key="2">
    <source>
        <dbReference type="ARBA" id="ARBA00023445"/>
    </source>
</evidence>
<evidence type="ECO:0000313" key="5">
    <source>
        <dbReference type="Proteomes" id="UP000007947"/>
    </source>
</evidence>
<dbReference type="AlphaFoldDB" id="F5XNC7"/>
<dbReference type="KEGG" id="mph:MLP_35630"/>
<dbReference type="eggNOG" id="COG0451">
    <property type="taxonomic scope" value="Bacteria"/>
</dbReference>
<dbReference type="RefSeq" id="WP_013864430.1">
    <property type="nucleotide sequence ID" value="NC_015635.1"/>
</dbReference>
<dbReference type="InterPro" id="IPR001509">
    <property type="entry name" value="Epimerase_deHydtase"/>
</dbReference>
<evidence type="ECO:0000313" key="4">
    <source>
        <dbReference type="EMBL" id="BAK36577.1"/>
    </source>
</evidence>
<dbReference type="Proteomes" id="UP000007947">
    <property type="component" value="Chromosome"/>
</dbReference>
<organism evidence="4 5">
    <name type="scientific">Microlunatus phosphovorus (strain ATCC 700054 / DSM 10555 / JCM 9379 / NBRC 101784 / NCIMB 13414 / VKM Ac-1990 / NM-1)</name>
    <dbReference type="NCBI Taxonomy" id="1032480"/>
    <lineage>
        <taxon>Bacteria</taxon>
        <taxon>Bacillati</taxon>
        <taxon>Actinomycetota</taxon>
        <taxon>Actinomycetes</taxon>
        <taxon>Propionibacteriales</taxon>
        <taxon>Propionibacteriaceae</taxon>
        <taxon>Microlunatus</taxon>
    </lineage>
</organism>